<dbReference type="GeneID" id="101647541"/>
<comment type="subcellular location">
    <subcellularLocation>
        <location evidence="1">Secreted</location>
    </subcellularLocation>
</comment>
<evidence type="ECO:0000256" key="7">
    <source>
        <dbReference type="SAM" id="SignalP"/>
    </source>
</evidence>
<evidence type="ECO:0000256" key="3">
    <source>
        <dbReference type="ARBA" id="ARBA00022525"/>
    </source>
</evidence>
<dbReference type="GO" id="GO:0005615">
    <property type="term" value="C:extracellular space"/>
    <property type="evidence" value="ECO:0007669"/>
    <property type="project" value="UniProtKB-KW"/>
</dbReference>
<proteinExistence type="inferred from homology"/>
<accession>A0A7R8C3V4</accession>
<sequence length="194" mass="21945">MALLLSLLTALVVLSCGPVPSLGCDLPQSHFLASKKTPVLLDQMRKLSPFSCVKDRKDFRFPQEMGGSQLQKAQALSVFHEMLEQIFNLFHSERASAAWNTTLLDQLHSELHQQLEDLETCLVQLMGEEESVSAMEGPTLAVKRYFWRIRLYLKEKVYSDCAWEVVRVEIRRAFSSSANLQEGLRRKDGALGSS</sequence>
<dbReference type="FunFam" id="1.20.1250.10:FF:000001">
    <property type="entry name" value="Interferon alpha"/>
    <property type="match status" value="1"/>
</dbReference>
<dbReference type="KEGG" id="etf:101647857"/>
<dbReference type="PANTHER" id="PTHR11691">
    <property type="entry name" value="TYPE I INTERFERON"/>
    <property type="match status" value="1"/>
</dbReference>
<dbReference type="AlphaFoldDB" id="A0A7R8C3V4"/>
<dbReference type="GO" id="GO:0005125">
    <property type="term" value="F:cytokine activity"/>
    <property type="evidence" value="ECO:0007669"/>
    <property type="project" value="UniProtKB-KW"/>
</dbReference>
<keyword evidence="9" id="KW-1185">Reference proteome</keyword>
<dbReference type="SUPFAM" id="SSF47266">
    <property type="entry name" value="4-helical cytokines"/>
    <property type="match status" value="1"/>
</dbReference>
<evidence type="ECO:0000313" key="9">
    <source>
        <dbReference type="Proteomes" id="UP000694863"/>
    </source>
</evidence>
<dbReference type="Gene3D" id="1.20.1250.10">
    <property type="match status" value="1"/>
</dbReference>
<dbReference type="InterPro" id="IPR009079">
    <property type="entry name" value="4_helix_cytokine-like_core"/>
</dbReference>
<dbReference type="PANTHER" id="PTHR11691:SF37">
    <property type="entry name" value="INTERFERON OMEGA-1"/>
    <property type="match status" value="1"/>
</dbReference>
<evidence type="ECO:0000256" key="5">
    <source>
        <dbReference type="ARBA" id="ARBA00023157"/>
    </source>
</evidence>
<feature type="chain" id="PRO_5031394451" evidence="7">
    <location>
        <begin position="24"/>
        <end position="194"/>
    </location>
</feature>
<comment type="similarity">
    <text evidence="6">Belongs to the alpha/beta interferon family.</text>
</comment>
<dbReference type="InterPro" id="IPR000471">
    <property type="entry name" value="Interferon_alpha/beta/delta"/>
</dbReference>
<dbReference type="PRINTS" id="PR00266">
    <property type="entry name" value="INTERFERONAB"/>
</dbReference>
<dbReference type="GeneID" id="101647857"/>
<reference evidence="8" key="1">
    <citation type="journal article" date="2020" name="Genomics">
        <title>Comparative genomic analysis of eutherian interferon genes.</title>
        <authorList>
            <person name="Premzl M."/>
        </authorList>
    </citation>
    <scope>NUCLEOTIDE SEQUENCE</scope>
</reference>
<reference evidence="10 11" key="2">
    <citation type="submission" date="2025-05" db="UniProtKB">
        <authorList>
            <consortium name="RefSeq"/>
        </authorList>
    </citation>
    <scope>IDENTIFICATION</scope>
</reference>
<protein>
    <submittedName>
        <fullName evidence="8">Interferon 1BD1</fullName>
    </submittedName>
    <submittedName>
        <fullName evidence="10 11">Interferon omega-1-like</fullName>
    </submittedName>
</protein>
<name>A0A7R8C3V4_ECHTE</name>
<dbReference type="RefSeq" id="XP_004706620.1">
    <property type="nucleotide sequence ID" value="XM_004706563.1"/>
</dbReference>
<feature type="signal peptide" evidence="7">
    <location>
        <begin position="1"/>
        <end position="23"/>
    </location>
</feature>
<evidence type="ECO:0000256" key="6">
    <source>
        <dbReference type="RuleBase" id="RU000436"/>
    </source>
</evidence>
<dbReference type="CDD" id="cd00095">
    <property type="entry name" value="IFab"/>
    <property type="match status" value="1"/>
</dbReference>
<organism evidence="8">
    <name type="scientific">Echinops telfairi</name>
    <name type="common">Lesser hedgehog tenrec</name>
    <dbReference type="NCBI Taxonomy" id="9371"/>
    <lineage>
        <taxon>Eukaryota</taxon>
        <taxon>Metazoa</taxon>
        <taxon>Chordata</taxon>
        <taxon>Craniata</taxon>
        <taxon>Vertebrata</taxon>
        <taxon>Euteleostomi</taxon>
        <taxon>Mammalia</taxon>
        <taxon>Eutheria</taxon>
        <taxon>Afrotheria</taxon>
        <taxon>Tenrecidae</taxon>
        <taxon>Tenrecinae</taxon>
        <taxon>Echinops</taxon>
    </lineage>
</organism>
<evidence type="ECO:0000256" key="2">
    <source>
        <dbReference type="ARBA" id="ARBA00022514"/>
    </source>
</evidence>
<keyword evidence="2 6" id="KW-0202">Cytokine</keyword>
<dbReference type="RefSeq" id="XP_004706619.1">
    <property type="nucleotide sequence ID" value="XM_004706562.1"/>
</dbReference>
<evidence type="ECO:0000256" key="4">
    <source>
        <dbReference type="ARBA" id="ARBA00023118"/>
    </source>
</evidence>
<dbReference type="GO" id="GO:0005126">
    <property type="term" value="F:cytokine receptor binding"/>
    <property type="evidence" value="ECO:0007669"/>
    <property type="project" value="InterPro"/>
</dbReference>
<dbReference type="EMBL" id="LR761286">
    <property type="protein sequence ID" value="CAB0000547.1"/>
    <property type="molecule type" value="Genomic_DNA"/>
</dbReference>
<evidence type="ECO:0000313" key="10">
    <source>
        <dbReference type="RefSeq" id="XP_004706619.1"/>
    </source>
</evidence>
<evidence type="ECO:0000313" key="8">
    <source>
        <dbReference type="EMBL" id="CAB0000547.1"/>
    </source>
</evidence>
<dbReference type="Proteomes" id="UP000694863">
    <property type="component" value="Unplaced"/>
</dbReference>
<gene>
    <name evidence="8" type="primary">IF1BD1</name>
    <name evidence="10" type="synonym">LOC101647541</name>
    <name evidence="11" type="synonym">LOC101647857</name>
</gene>
<dbReference type="Pfam" id="PF00143">
    <property type="entry name" value="Interferon"/>
    <property type="match status" value="1"/>
</dbReference>
<keyword evidence="4 6" id="KW-0051">Antiviral defense</keyword>
<dbReference type="GO" id="GO:0051607">
    <property type="term" value="P:defense response to virus"/>
    <property type="evidence" value="ECO:0007669"/>
    <property type="project" value="UniProtKB-KW"/>
</dbReference>
<dbReference type="OMA" id="LENENCC"/>
<keyword evidence="7" id="KW-0732">Signal</keyword>
<dbReference type="KEGG" id="etf:101647541"/>
<keyword evidence="5" id="KW-1015">Disulfide bond</keyword>
<dbReference type="OrthoDB" id="9833506at2759"/>
<dbReference type="PROSITE" id="PS00252">
    <property type="entry name" value="INTERFERON_A_B_D"/>
    <property type="match status" value="1"/>
</dbReference>
<evidence type="ECO:0000313" key="11">
    <source>
        <dbReference type="RefSeq" id="XP_004706620.1"/>
    </source>
</evidence>
<dbReference type="SMART" id="SM00076">
    <property type="entry name" value="IFabd"/>
    <property type="match status" value="1"/>
</dbReference>
<evidence type="ECO:0000256" key="1">
    <source>
        <dbReference type="ARBA" id="ARBA00004613"/>
    </source>
</evidence>
<keyword evidence="3" id="KW-0964">Secreted</keyword>